<dbReference type="Proteomes" id="UP000053105">
    <property type="component" value="Unassembled WGS sequence"/>
</dbReference>
<dbReference type="EMBL" id="KQ435774">
    <property type="protein sequence ID" value="KOX75112.1"/>
    <property type="molecule type" value="Genomic_DNA"/>
</dbReference>
<protein>
    <submittedName>
        <fullName evidence="1">Uncharacterized protein</fullName>
    </submittedName>
</protein>
<proteinExistence type="predicted"/>
<gene>
    <name evidence="1" type="ORF">WN51_13419</name>
</gene>
<accession>A0A0N0BGQ1</accession>
<name>A0A0N0BGQ1_9HYME</name>
<organism evidence="1 2">
    <name type="scientific">Melipona quadrifasciata</name>
    <dbReference type="NCBI Taxonomy" id="166423"/>
    <lineage>
        <taxon>Eukaryota</taxon>
        <taxon>Metazoa</taxon>
        <taxon>Ecdysozoa</taxon>
        <taxon>Arthropoda</taxon>
        <taxon>Hexapoda</taxon>
        <taxon>Insecta</taxon>
        <taxon>Pterygota</taxon>
        <taxon>Neoptera</taxon>
        <taxon>Endopterygota</taxon>
        <taxon>Hymenoptera</taxon>
        <taxon>Apocrita</taxon>
        <taxon>Aculeata</taxon>
        <taxon>Apoidea</taxon>
        <taxon>Anthophila</taxon>
        <taxon>Apidae</taxon>
        <taxon>Melipona</taxon>
    </lineage>
</organism>
<dbReference type="AlphaFoldDB" id="A0A0N0BGQ1"/>
<evidence type="ECO:0000313" key="1">
    <source>
        <dbReference type="EMBL" id="KOX75112.1"/>
    </source>
</evidence>
<keyword evidence="2" id="KW-1185">Reference proteome</keyword>
<reference evidence="1 2" key="1">
    <citation type="submission" date="2015-07" db="EMBL/GenBank/DDBJ databases">
        <title>The genome of Melipona quadrifasciata.</title>
        <authorList>
            <person name="Pan H."/>
            <person name="Kapheim K."/>
        </authorList>
    </citation>
    <scope>NUCLEOTIDE SEQUENCE [LARGE SCALE GENOMIC DNA]</scope>
    <source>
        <strain evidence="1">0111107301</strain>
        <tissue evidence="1">Whole body</tissue>
    </source>
</reference>
<sequence>MNIFIIQKLSFFDMLFKQKVSSSILRGDCYQWYHTLKKYQKKKKVVHFVKSIITYHTNVSLQYQKTPLLHTILLLRKILRKKKDGIDCVSMLDNNKAFHNTVILHTILNLMHTYCGIGNSAKGQRKGLRAKGLENQLRYNANKKEYIDLEIQGQSQFPSNRSFGHRAQCLSPTQVAPGHVSEILTMNTEGVKPENPDIYKKMISLLTTNSYNTDSNDNGSELKLDEDDGVHITRLELEDIRWSELEPKGNQCKNDRTESQDEGTIDLAWKNLGARALQGLRAEDRADKLLAGGARVFEELIRAKSKVSQPNSRNFFLSSPRHPCLGMLPWGPSHPDIDGVLLDQIMGCLIGQIMGFQDIWERLKFTLFALFLKETNTAENTANDAMEHYARTDATTVMNQMLVKPNTKIAQMKLAVNLNDLTGRQTTLRPAPLISPIYMYTQCSTFSTYSYSYQRIDVAITFADLYNK</sequence>
<evidence type="ECO:0000313" key="2">
    <source>
        <dbReference type="Proteomes" id="UP000053105"/>
    </source>
</evidence>